<dbReference type="SMART" id="SM00490">
    <property type="entry name" value="HELICc"/>
    <property type="match status" value="1"/>
</dbReference>
<dbReference type="InterPro" id="IPR001650">
    <property type="entry name" value="Helicase_C-like"/>
</dbReference>
<organism evidence="9">
    <name type="scientific">Aplanochytrium stocchinoi</name>
    <dbReference type="NCBI Taxonomy" id="215587"/>
    <lineage>
        <taxon>Eukaryota</taxon>
        <taxon>Sar</taxon>
        <taxon>Stramenopiles</taxon>
        <taxon>Bigyra</taxon>
        <taxon>Labyrinthulomycetes</taxon>
        <taxon>Thraustochytrida</taxon>
        <taxon>Thraustochytriidae</taxon>
        <taxon>Aplanochytrium</taxon>
    </lineage>
</organism>
<sequence length="613" mass="68918">MYPRKTSVRLFLQNFLPQRRRLGSTAIADPAGAMFMKHAPRNNRKVMQECYTGSKKLFNRQALRKYNFLQLRTIITSSGDIPIHACYREGFSHSARETCAWAMERETYSTKSAEVLTIIADPDVSYHGCEHSFENMGLSESLCSGVKELGITAPTEIQKTVIPKILSRCNHVVVSSETGSGKTLSFLLPFIQLLKEDEAISEQASLPARPKVLVLVPTRELAVQVHSVAKQLSHSAKFRPILITGGAKRNHQKKWLREPIDMVIGTPSRVLDLWQKQKLFFGHILYVAIDEADTLLGDREKGGFADDVLKIMSTMTNRKAIEEGGKPNAQLVFTGATVDRNWEEKGRDTSRSCLKKIRELAKIQGNHELNIVKSDHLKALASGIQCEFVNATMLETKHPTLANILSEIETLQNIKQLDRVHTLVFCNSIASCRSTAYYLEKVVGSDTFVGSLHGGMPPQVRDEHWNEFLKNMDSDYKHKILICTDIASRGLDFDQSVDNIVMFDLPRSFSDFVHRAGRTARGVGATGKVSVIVAKSKSEKFIAEKLAREVHQASSSTKMETGFESKQKTPSRKVLSKFDRYSVRSRSRVVYGNALSQKHARHQKRKNARIKMI</sequence>
<dbReference type="PROSITE" id="PS51195">
    <property type="entry name" value="Q_MOTIF"/>
    <property type="match status" value="1"/>
</dbReference>
<feature type="domain" description="DEAD-box RNA helicase Q" evidence="8">
    <location>
        <begin position="131"/>
        <end position="159"/>
    </location>
</feature>
<dbReference type="CDD" id="cd18787">
    <property type="entry name" value="SF2_C_DEAD"/>
    <property type="match status" value="1"/>
</dbReference>
<name>A0A7S3LJ56_9STRA</name>
<evidence type="ECO:0000256" key="5">
    <source>
        <dbReference type="PROSITE-ProRule" id="PRU00552"/>
    </source>
</evidence>
<dbReference type="InterPro" id="IPR014001">
    <property type="entry name" value="Helicase_ATP-bd"/>
</dbReference>
<keyword evidence="4" id="KW-0067">ATP-binding</keyword>
<feature type="domain" description="Helicase ATP-binding" evidence="6">
    <location>
        <begin position="163"/>
        <end position="335"/>
    </location>
</feature>
<evidence type="ECO:0000259" key="8">
    <source>
        <dbReference type="PROSITE" id="PS51195"/>
    </source>
</evidence>
<dbReference type="PROSITE" id="PS51194">
    <property type="entry name" value="HELICASE_CTER"/>
    <property type="match status" value="1"/>
</dbReference>
<dbReference type="GO" id="GO:0005524">
    <property type="term" value="F:ATP binding"/>
    <property type="evidence" value="ECO:0007669"/>
    <property type="project" value="UniProtKB-KW"/>
</dbReference>
<dbReference type="InterPro" id="IPR044742">
    <property type="entry name" value="DEAD/DEAH_RhlB"/>
</dbReference>
<dbReference type="SMART" id="SM00487">
    <property type="entry name" value="DEXDc"/>
    <property type="match status" value="1"/>
</dbReference>
<proteinExistence type="predicted"/>
<dbReference type="GO" id="GO:0003676">
    <property type="term" value="F:nucleic acid binding"/>
    <property type="evidence" value="ECO:0007669"/>
    <property type="project" value="InterPro"/>
</dbReference>
<evidence type="ECO:0000256" key="2">
    <source>
        <dbReference type="ARBA" id="ARBA00022801"/>
    </source>
</evidence>
<feature type="short sequence motif" description="Q motif" evidence="5">
    <location>
        <begin position="131"/>
        <end position="159"/>
    </location>
</feature>
<dbReference type="PANTHER" id="PTHR47960">
    <property type="entry name" value="DEAD-BOX ATP-DEPENDENT RNA HELICASE 50"/>
    <property type="match status" value="1"/>
</dbReference>
<dbReference type="Pfam" id="PF00271">
    <property type="entry name" value="Helicase_C"/>
    <property type="match status" value="1"/>
</dbReference>
<dbReference type="Pfam" id="PF00270">
    <property type="entry name" value="DEAD"/>
    <property type="match status" value="1"/>
</dbReference>
<gene>
    <name evidence="9" type="ORF">ASTO00021_LOCUS3297</name>
</gene>
<evidence type="ECO:0000259" key="6">
    <source>
        <dbReference type="PROSITE" id="PS51192"/>
    </source>
</evidence>
<dbReference type="PROSITE" id="PS51192">
    <property type="entry name" value="HELICASE_ATP_BIND_1"/>
    <property type="match status" value="1"/>
</dbReference>
<dbReference type="Gene3D" id="3.40.50.300">
    <property type="entry name" value="P-loop containing nucleotide triphosphate hydrolases"/>
    <property type="match status" value="2"/>
</dbReference>
<dbReference type="InterPro" id="IPR027417">
    <property type="entry name" value="P-loop_NTPase"/>
</dbReference>
<dbReference type="InterPro" id="IPR014014">
    <property type="entry name" value="RNA_helicase_DEAD_Q_motif"/>
</dbReference>
<evidence type="ECO:0000256" key="4">
    <source>
        <dbReference type="ARBA" id="ARBA00022840"/>
    </source>
</evidence>
<feature type="domain" description="Helicase C-terminal" evidence="7">
    <location>
        <begin position="413"/>
        <end position="571"/>
    </location>
</feature>
<keyword evidence="2" id="KW-0378">Hydrolase</keyword>
<dbReference type="GO" id="GO:0003724">
    <property type="term" value="F:RNA helicase activity"/>
    <property type="evidence" value="ECO:0007669"/>
    <property type="project" value="InterPro"/>
</dbReference>
<evidence type="ECO:0000256" key="3">
    <source>
        <dbReference type="ARBA" id="ARBA00022806"/>
    </source>
</evidence>
<dbReference type="InterPro" id="IPR011545">
    <property type="entry name" value="DEAD/DEAH_box_helicase_dom"/>
</dbReference>
<dbReference type="CDD" id="cd00268">
    <property type="entry name" value="DEADc"/>
    <property type="match status" value="1"/>
</dbReference>
<reference evidence="9" key="1">
    <citation type="submission" date="2021-01" db="EMBL/GenBank/DDBJ databases">
        <authorList>
            <person name="Corre E."/>
            <person name="Pelletier E."/>
            <person name="Niang G."/>
            <person name="Scheremetjew M."/>
            <person name="Finn R."/>
            <person name="Kale V."/>
            <person name="Holt S."/>
            <person name="Cochrane G."/>
            <person name="Meng A."/>
            <person name="Brown T."/>
            <person name="Cohen L."/>
        </authorList>
    </citation>
    <scope>NUCLEOTIDE SEQUENCE</scope>
    <source>
        <strain evidence="9">GSBS06</strain>
    </source>
</reference>
<protein>
    <recommendedName>
        <fullName evidence="10">RNA helicase</fullName>
    </recommendedName>
</protein>
<evidence type="ECO:0000256" key="1">
    <source>
        <dbReference type="ARBA" id="ARBA00022741"/>
    </source>
</evidence>
<accession>A0A7S3LJ56</accession>
<evidence type="ECO:0008006" key="10">
    <source>
        <dbReference type="Google" id="ProtNLM"/>
    </source>
</evidence>
<keyword evidence="3" id="KW-0347">Helicase</keyword>
<dbReference type="GO" id="GO:0016787">
    <property type="term" value="F:hydrolase activity"/>
    <property type="evidence" value="ECO:0007669"/>
    <property type="project" value="UniProtKB-KW"/>
</dbReference>
<keyword evidence="1" id="KW-0547">Nucleotide-binding</keyword>
<evidence type="ECO:0000259" key="7">
    <source>
        <dbReference type="PROSITE" id="PS51194"/>
    </source>
</evidence>
<dbReference type="AlphaFoldDB" id="A0A7S3LJ56"/>
<dbReference type="SUPFAM" id="SSF52540">
    <property type="entry name" value="P-loop containing nucleoside triphosphate hydrolases"/>
    <property type="match status" value="1"/>
</dbReference>
<dbReference type="EMBL" id="HBIN01004661">
    <property type="protein sequence ID" value="CAE0432979.1"/>
    <property type="molecule type" value="Transcribed_RNA"/>
</dbReference>
<evidence type="ECO:0000313" key="9">
    <source>
        <dbReference type="EMBL" id="CAE0432979.1"/>
    </source>
</evidence>